<dbReference type="GeneID" id="20668323"/>
<gene>
    <name evidence="2" type="ORF">HETIRDRAFT_171264</name>
</gene>
<dbReference type="AlphaFoldDB" id="W4KGD0"/>
<dbReference type="KEGG" id="hir:HETIRDRAFT_171264"/>
<name>W4KGD0_HETIT</name>
<feature type="region of interest" description="Disordered" evidence="1">
    <location>
        <begin position="1"/>
        <end position="31"/>
    </location>
</feature>
<feature type="compositionally biased region" description="Polar residues" evidence="1">
    <location>
        <begin position="16"/>
        <end position="31"/>
    </location>
</feature>
<protein>
    <submittedName>
        <fullName evidence="2">Uncharacterized protein</fullName>
    </submittedName>
</protein>
<dbReference type="InParanoid" id="W4KGD0"/>
<proteinExistence type="predicted"/>
<accession>W4KGD0</accession>
<evidence type="ECO:0000313" key="3">
    <source>
        <dbReference type="Proteomes" id="UP000030671"/>
    </source>
</evidence>
<reference evidence="2 3" key="1">
    <citation type="journal article" date="2012" name="New Phytol.">
        <title>Insight into trade-off between wood decay and parasitism from the genome of a fungal forest pathogen.</title>
        <authorList>
            <person name="Olson A."/>
            <person name="Aerts A."/>
            <person name="Asiegbu F."/>
            <person name="Belbahri L."/>
            <person name="Bouzid O."/>
            <person name="Broberg A."/>
            <person name="Canback B."/>
            <person name="Coutinho P.M."/>
            <person name="Cullen D."/>
            <person name="Dalman K."/>
            <person name="Deflorio G."/>
            <person name="van Diepen L.T."/>
            <person name="Dunand C."/>
            <person name="Duplessis S."/>
            <person name="Durling M."/>
            <person name="Gonthier P."/>
            <person name="Grimwood J."/>
            <person name="Fossdal C.G."/>
            <person name="Hansson D."/>
            <person name="Henrissat B."/>
            <person name="Hietala A."/>
            <person name="Himmelstrand K."/>
            <person name="Hoffmeister D."/>
            <person name="Hogberg N."/>
            <person name="James T.Y."/>
            <person name="Karlsson M."/>
            <person name="Kohler A."/>
            <person name="Kues U."/>
            <person name="Lee Y.H."/>
            <person name="Lin Y.C."/>
            <person name="Lind M."/>
            <person name="Lindquist E."/>
            <person name="Lombard V."/>
            <person name="Lucas S."/>
            <person name="Lunden K."/>
            <person name="Morin E."/>
            <person name="Murat C."/>
            <person name="Park J."/>
            <person name="Raffaello T."/>
            <person name="Rouze P."/>
            <person name="Salamov A."/>
            <person name="Schmutz J."/>
            <person name="Solheim H."/>
            <person name="Stahlberg J."/>
            <person name="Velez H."/>
            <person name="de Vries R.P."/>
            <person name="Wiebenga A."/>
            <person name="Woodward S."/>
            <person name="Yakovlev I."/>
            <person name="Garbelotto M."/>
            <person name="Martin F."/>
            <person name="Grigoriev I.V."/>
            <person name="Stenlid J."/>
        </authorList>
    </citation>
    <scope>NUCLEOTIDE SEQUENCE [LARGE SCALE GENOMIC DNA]</scope>
    <source>
        <strain evidence="2 3">TC 32-1</strain>
    </source>
</reference>
<dbReference type="EMBL" id="KI925456">
    <property type="protein sequence ID" value="ETW84769.1"/>
    <property type="molecule type" value="Genomic_DNA"/>
</dbReference>
<dbReference type="HOGENOM" id="CLU_3050574_0_0_1"/>
<keyword evidence="3" id="KW-1185">Reference proteome</keyword>
<dbReference type="Proteomes" id="UP000030671">
    <property type="component" value="Unassembled WGS sequence"/>
</dbReference>
<evidence type="ECO:0000256" key="1">
    <source>
        <dbReference type="SAM" id="MobiDB-lite"/>
    </source>
</evidence>
<sequence>MPGRYHLQDDLASPFPSVQPQRSSNHRYSSASQVSICLVRGCTNIVLRSDLVCN</sequence>
<organism evidence="2 3">
    <name type="scientific">Heterobasidion irregulare (strain TC 32-1)</name>
    <dbReference type="NCBI Taxonomy" id="747525"/>
    <lineage>
        <taxon>Eukaryota</taxon>
        <taxon>Fungi</taxon>
        <taxon>Dikarya</taxon>
        <taxon>Basidiomycota</taxon>
        <taxon>Agaricomycotina</taxon>
        <taxon>Agaricomycetes</taxon>
        <taxon>Russulales</taxon>
        <taxon>Bondarzewiaceae</taxon>
        <taxon>Heterobasidion</taxon>
        <taxon>Heterobasidion annosum species complex</taxon>
    </lineage>
</organism>
<dbReference type="RefSeq" id="XP_009544398.1">
    <property type="nucleotide sequence ID" value="XM_009546103.1"/>
</dbReference>
<evidence type="ECO:0000313" key="2">
    <source>
        <dbReference type="EMBL" id="ETW84769.1"/>
    </source>
</evidence>